<keyword evidence="1" id="KW-0472">Membrane</keyword>
<dbReference type="EMBL" id="OM523356">
    <property type="protein sequence ID" value="UQU68816.1"/>
    <property type="molecule type" value="Viral_cRNA"/>
</dbReference>
<protein>
    <submittedName>
        <fullName evidence="2">Glycoprotein</fullName>
    </submittedName>
</protein>
<keyword evidence="1" id="KW-1133">Transmembrane helix</keyword>
<gene>
    <name evidence="2" type="primary">G</name>
</gene>
<feature type="transmembrane region" description="Helical" evidence="1">
    <location>
        <begin position="501"/>
        <end position="523"/>
    </location>
</feature>
<accession>A0AAE9KYY1</accession>
<name>A0AAE9KYY1_9RHAB</name>
<sequence length="552" mass="61512">MSSLIHLLIVLCSLSSIVLGDNFFNTTVGPYGVCGSDHLNIETVLSECYSRCVRPPQPNGGFTIVVHQSDVQNAGPSVVECRRVTLEQIFTKSWLFSTSRSEPRVTYDLASESECRDLIQKNCPSYDCNIREPHSLEEEYHYASDTVIKKTFITAISMPSSLTTDGSKIMILPLGSESKFDISLERGLSGLAVYIWKEITYAGVCPFKPAASYGCDFYNNVAADKHYLCAKGGFSITLGWSLERAYPACKGLSISREGLIYEPRKGDNLQLHSQRLDMTDVQYKQEDTESFRSKMNHVLSNIDSDMCMMQCELLSLEARIKRESPRLLKIGKSLILLEPNGTGIGCALAYGCRLSRPHVFCGSPPRMGVECTGQSGYWDPSTPYLISGDSCAKPRKNETLTLTAGHHVYNVDDDMTILIPSGFMHGKQLDLFSRDHMDGLQFTRKDIADLRSSWLNTKNSDASSYHETETARNISSPSMTLRLWEVPGILAHYLAHKTKEIIVFCIVVGVVLISVSAGIKFVLSPLFSSTRSVENRQRAETMQEYQPVATWI</sequence>
<proteinExistence type="predicted"/>
<reference evidence="2 3" key="1">
    <citation type="journal article" date="2022" name="Arch. Virol.">
        <title>Complete genome sequence of a novel cytorhabdovirus infecting elderberry (Sambucus nigra L.) in the Czech Republic.</title>
        <authorList>
            <person name="Safarova D."/>
            <person name="Candresse T."/>
            <person name="Navratil M."/>
        </authorList>
    </citation>
    <scope>NUCLEOTIDE SEQUENCE [LARGE SCALE GENOMIC DNA]</scope>
    <source>
        <strain evidence="2">B15</strain>
    </source>
</reference>
<dbReference type="Proteomes" id="UP001261468">
    <property type="component" value="Segment"/>
</dbReference>
<keyword evidence="3" id="KW-1185">Reference proteome</keyword>
<organism evidence="2 3">
    <name type="scientific">Sambucus cytorhabdovirus</name>
    <dbReference type="NCBI Taxonomy" id="2944624"/>
    <lineage>
        <taxon>Viruses</taxon>
        <taxon>Riboviria</taxon>
        <taxon>Orthornavirae</taxon>
        <taxon>Negarnaviricota</taxon>
        <taxon>Haploviricotina</taxon>
        <taxon>Monjiviricetes</taxon>
        <taxon>Mononegavirales</taxon>
        <taxon>Rhabdoviridae</taxon>
        <taxon>Betarhabdovirinae</taxon>
    </lineage>
</organism>
<evidence type="ECO:0000313" key="3">
    <source>
        <dbReference type="Proteomes" id="UP001261468"/>
    </source>
</evidence>
<keyword evidence="1" id="KW-0812">Transmembrane</keyword>
<evidence type="ECO:0000313" key="2">
    <source>
        <dbReference type="EMBL" id="UQU68816.1"/>
    </source>
</evidence>
<evidence type="ECO:0000256" key="1">
    <source>
        <dbReference type="SAM" id="Phobius"/>
    </source>
</evidence>